<dbReference type="InterPro" id="IPR005754">
    <property type="entry name" value="Sortase"/>
</dbReference>
<evidence type="ECO:0000256" key="6">
    <source>
        <dbReference type="SAM" id="Phobius"/>
    </source>
</evidence>
<dbReference type="NCBIfam" id="TIGR01076">
    <property type="entry name" value="sortase_fam"/>
    <property type="match status" value="1"/>
</dbReference>
<dbReference type="Gene3D" id="2.60.40.10">
    <property type="entry name" value="Immunoglobulins"/>
    <property type="match status" value="10"/>
</dbReference>
<proteinExistence type="inferred from homology"/>
<dbReference type="Pfam" id="PF05738">
    <property type="entry name" value="Cna_B"/>
    <property type="match status" value="2"/>
</dbReference>
<comment type="caution">
    <text evidence="9">The sequence shown here is derived from an EMBL/GenBank/DDBJ whole genome shotgun (WGS) entry which is preliminary data.</text>
</comment>
<dbReference type="Proteomes" id="UP000647235">
    <property type="component" value="Unassembled WGS sequence"/>
</dbReference>
<evidence type="ECO:0000313" key="9">
    <source>
        <dbReference type="EMBL" id="MBC5663983.1"/>
    </source>
</evidence>
<feature type="domain" description="SpaA-like prealbumin fold" evidence="8">
    <location>
        <begin position="1116"/>
        <end position="1206"/>
    </location>
</feature>
<comment type="similarity">
    <text evidence="1">Belongs to the serine-aspartate repeat-containing protein (SDr) family.</text>
</comment>
<dbReference type="CDD" id="cd00222">
    <property type="entry name" value="CollagenBindB"/>
    <property type="match status" value="1"/>
</dbReference>
<dbReference type="InterPro" id="IPR041033">
    <property type="entry name" value="SpaA_PFL_dom_1"/>
</dbReference>
<evidence type="ECO:0000313" key="10">
    <source>
        <dbReference type="Proteomes" id="UP000647235"/>
    </source>
</evidence>
<dbReference type="SUPFAM" id="SSF63817">
    <property type="entry name" value="Sortase"/>
    <property type="match status" value="1"/>
</dbReference>
<feature type="region of interest" description="Disordered" evidence="5">
    <location>
        <begin position="1329"/>
        <end position="1348"/>
    </location>
</feature>
<dbReference type="InterPro" id="IPR008454">
    <property type="entry name" value="Collagen-bd_Cna-like_B-typ_dom"/>
</dbReference>
<feature type="domain" description="SpaA-like prealbumin fold" evidence="8">
    <location>
        <begin position="1030"/>
        <end position="1090"/>
    </location>
</feature>
<dbReference type="SUPFAM" id="SSF49478">
    <property type="entry name" value="Cna protein B-type domain"/>
    <property type="match status" value="3"/>
</dbReference>
<accession>A0ABR7ERK3</accession>
<feature type="domain" description="SpaA-like prealbumin fold" evidence="8">
    <location>
        <begin position="621"/>
        <end position="715"/>
    </location>
</feature>
<evidence type="ECO:0000259" key="7">
    <source>
        <dbReference type="Pfam" id="PF05738"/>
    </source>
</evidence>
<protein>
    <submittedName>
        <fullName evidence="9">Sortase</fullName>
    </submittedName>
</protein>
<dbReference type="Gene3D" id="2.40.260.10">
    <property type="entry name" value="Sortase"/>
    <property type="match status" value="1"/>
</dbReference>
<keyword evidence="6" id="KW-1133">Transmembrane helix</keyword>
<feature type="domain" description="SpaA-like prealbumin fold" evidence="8">
    <location>
        <begin position="839"/>
        <end position="898"/>
    </location>
</feature>
<dbReference type="EMBL" id="JACOOY010000002">
    <property type="protein sequence ID" value="MBC5663983.1"/>
    <property type="molecule type" value="Genomic_DNA"/>
</dbReference>
<dbReference type="InterPro" id="IPR032675">
    <property type="entry name" value="LRR_dom_sf"/>
</dbReference>
<keyword evidence="6" id="KW-0472">Membrane</keyword>
<feature type="domain" description="SpaA-like prealbumin fold" evidence="8">
    <location>
        <begin position="1238"/>
        <end position="1324"/>
    </location>
</feature>
<evidence type="ECO:0000256" key="2">
    <source>
        <dbReference type="ARBA" id="ARBA00022525"/>
    </source>
</evidence>
<dbReference type="InterPro" id="IPR005046">
    <property type="entry name" value="DUF285"/>
</dbReference>
<evidence type="ECO:0000256" key="1">
    <source>
        <dbReference type="ARBA" id="ARBA00007257"/>
    </source>
</evidence>
<dbReference type="Pfam" id="PF03382">
    <property type="entry name" value="DUF285"/>
    <property type="match status" value="1"/>
</dbReference>
<keyword evidence="6" id="KW-0812">Transmembrane</keyword>
<keyword evidence="4" id="KW-0378">Hydrolase</keyword>
<evidence type="ECO:0000259" key="8">
    <source>
        <dbReference type="Pfam" id="PF17802"/>
    </source>
</evidence>
<reference evidence="9 10" key="1">
    <citation type="submission" date="2020-08" db="EMBL/GenBank/DDBJ databases">
        <title>Genome public.</title>
        <authorList>
            <person name="Liu C."/>
            <person name="Sun Q."/>
        </authorList>
    </citation>
    <scope>NUCLEOTIDE SEQUENCE [LARGE SCALE GENOMIC DNA]</scope>
    <source>
        <strain evidence="9 10">NSJ-36</strain>
    </source>
</reference>
<feature type="transmembrane region" description="Helical" evidence="6">
    <location>
        <begin position="2198"/>
        <end position="2216"/>
    </location>
</feature>
<dbReference type="Gene3D" id="3.80.10.10">
    <property type="entry name" value="Ribonuclease Inhibitor"/>
    <property type="match status" value="1"/>
</dbReference>
<dbReference type="Pfam" id="PF17802">
    <property type="entry name" value="SpaA"/>
    <property type="match status" value="7"/>
</dbReference>
<dbReference type="Pfam" id="PF04203">
    <property type="entry name" value="Sortase"/>
    <property type="match status" value="1"/>
</dbReference>
<feature type="domain" description="SpaA-like prealbumin fold" evidence="8">
    <location>
        <begin position="733"/>
        <end position="806"/>
    </location>
</feature>
<dbReference type="CDD" id="cd05827">
    <property type="entry name" value="Sortase_C"/>
    <property type="match status" value="1"/>
</dbReference>
<evidence type="ECO:0000256" key="5">
    <source>
        <dbReference type="SAM" id="MobiDB-lite"/>
    </source>
</evidence>
<gene>
    <name evidence="9" type="ORF">H8S07_01615</name>
</gene>
<sequence length="2229" mass="253850">MMKKTKLAGIVLWLLGICLYFYPDVATDLQEIKVQAFVKTYEREHKSRRRSVTGSRQEEYGYIQIPKMNVTLPLYRNETEEHLAWGAAILKESGLPEEKGQNCIIAAHRGYRGKPYFRDIEKLEYGDVIYVRTPEQKLEYRVQDMDIIRLEETQKIKKEKDMLTLLTCHPYRGNGKFRYLVYSVRKRRKEGDRSMTECRKIQKTQDVRVEQYFRKICGIILLILLLTGIWGMSAKAARHSLSKKIDTSSHIVTYQWKSNAKFNTGKGLQYIRENACVLLHYMDGELGQCVYAEQDTPVGPAKEFDVTKDSRTSWMYERKNGYEKYKYIGIAQEYLLSGKVTLRGITGSSKLMKLPKSKRQMLAQGFSWYMQHASYNRTEGKTVKLISQVPDFGASKQIILYDQLYTEAKNILGDYTITEKTYKLERYGNTHQPIAVFKIVTNPKPVIKNVERKGAGESSQKVSLRIDKRDIRTERALEGAVFQLSCDGKAIVDVITDADGKAQYIYERLLKTKTYTVSKKYVSNWDDLDKKKKSEATENGYYQNKSLAEKAAKREINKKVQAELSSLQSKFHLWNIKEIKAPFGHRISDADGVMLTEQTEKDLKVQLWNYPEDRELKLEKISAEKEESAETSLADAIYGLYAETEIMDSDNKRVLYVPGEEVTELCTNQKGQANAGGLRPGKYYLREKEAPRGFLLDDTAYSVDLRTEDQKITVQDAMIRGKIRIHKTCGRQDGTDSMPEEGAAFVLYDSQGRKVETLLTDLEGKAESGWLPYGHYRLEQIQGIGGYSFLAPQTVAVTRNQKIYEIKGHDMPAYAGIAISKVKKLFDAETGINECEAEKGAEFEILDASGKKVESLVTDENGTAYSQKMEPGIYTIHQSKGAENYKKIPDFKVTIKSGEERLLSYYLENESTAQKIRIRKTKEKDGKETLEAGAEFEVLNEKKEKMQTLVTDEKGEACALLDMLSSGESFFVRQTKGAEGYSFAEIFDSSKETPVEEDGHLVYTFKAKDVFEDYAFIHIKKMMVTDRPSKTETVTQPEAGARFEIRNEQGKAVETLTTDEKGEAVSGKLAFGTYMIHQIEGVSTHRFSEDRKVILGKEQKGKTEVITIINEENLISFELTKRSAETGKLLNDATYLVLDEKGETVARFTTGQGEETEKQGAGMCRLPYGHYTLKEIVSPDGYKCSQKKEFTITFKDAPDGIMKMEDQDVPVRGKIQMTKMGDRLHGFSQGQFQYRTGQVAGAVYGLYAKEDICLDDDSVLWKTGTLIDKKRTDESGNIKFTRKQADGTKTELFPLGIYEVRELEAPYGYRKDEEIYEVRLTWDENAKKENEVTSPDVPDNNTDESLPVTYPEASKGRYILKSGREFRRILHSVEDKLDTITFTNEKAPEGASYKDVSSLEDGSVVMWMEDQNCMISTQTEEQDVILNADSSAVFRQLVMLEKIYFDAIETSSVINANDMFSRCTKLKELDLTRFYTKNMKYVKNMFRNCTSLEKIYANTRIENEETEGSPVPVKADVSPKYDFTVGSVYKTEDFNFQLVYSDGSRKEVYPSDEEVQILPQKAEKEGKETVGFVFTKGSLADYPKAETIVQVVDVIDADRQEVKDVDFRLEAEDALLTQTIEIGKEDESGNPVEGALFGMYAGREIRNADGEILFRKGERIMEAQSESTGEGTSSKVMFSGLPSDLYSSGADGLYEVREIRSAPGYKIEKGTKNSWSFDGEPKENSRTVTVSNRKLEHAELVKIWDDNRNAAGKRPSEILISAKKDGIEKTYTLSKENDWRLETDILVAEMKEWELCEEVPEGYESDGIITDEKKGVWTVTNKIKDRRCNLQVEKKWEDEDNLDGIRPDKVKVYLYQNGIPYRETILQEENNWKDEKSFEDLPAEDEKGRAYVYEFREEQTELIDGNKETGYLPLYTEEETEEENRSFLKTTITNQHVPEKGKIIIFKKIKKDEIDWEKWRPEFSFTLHGKTLLGEEINQQGILSFTKEEVRYLLEETDGYITKSLEFTDLQPGTYTVREEQTDPYYRLSQISCTDEGVKIDETNQEITWRIGRDGQSQGRRTLEGHAVFENRARTGKIQIRKTDEHGNALAGVLFGIYDANGKQVAVSTSGKDGKLAFSGLKTGQYEIKELQTVYGKSKLTKPISVTIPLVLPKEEAEKEGADVEKAVVFRDSCYYYDLSYQISNSAVLELPETGAHIGYGLLLAGMACMSMGMYAGRKRRKGKYAGKG</sequence>
<dbReference type="NCBIfam" id="TIGR01167">
    <property type="entry name" value="LPXTG_anchor"/>
    <property type="match status" value="1"/>
</dbReference>
<organism evidence="9 10">
    <name type="scientific">Dorea hominis</name>
    <dbReference type="NCBI Taxonomy" id="2763040"/>
    <lineage>
        <taxon>Bacteria</taxon>
        <taxon>Bacillati</taxon>
        <taxon>Bacillota</taxon>
        <taxon>Clostridia</taxon>
        <taxon>Lachnospirales</taxon>
        <taxon>Lachnospiraceae</taxon>
        <taxon>Dorea</taxon>
    </lineage>
</organism>
<evidence type="ECO:0000256" key="3">
    <source>
        <dbReference type="ARBA" id="ARBA00022729"/>
    </source>
</evidence>
<name>A0ABR7ERK3_9FIRM</name>
<keyword evidence="2" id="KW-0964">Secreted</keyword>
<evidence type="ECO:0000256" key="4">
    <source>
        <dbReference type="ARBA" id="ARBA00022801"/>
    </source>
</evidence>
<dbReference type="InterPro" id="IPR013783">
    <property type="entry name" value="Ig-like_fold"/>
</dbReference>
<dbReference type="InterPro" id="IPR042002">
    <property type="entry name" value="Sortase_C"/>
</dbReference>
<feature type="domain" description="CNA-B" evidence="7">
    <location>
        <begin position="1831"/>
        <end position="1901"/>
    </location>
</feature>
<dbReference type="InterPro" id="IPR023365">
    <property type="entry name" value="Sortase_dom-sf"/>
</dbReference>
<keyword evidence="3" id="KW-0732">Signal</keyword>
<feature type="domain" description="SpaA-like prealbumin fold" evidence="8">
    <location>
        <begin position="2076"/>
        <end position="2148"/>
    </location>
</feature>
<feature type="domain" description="CNA-B" evidence="7">
    <location>
        <begin position="1741"/>
        <end position="1822"/>
    </location>
</feature>
<dbReference type="Gene3D" id="2.60.40.1140">
    <property type="entry name" value="Collagen-binding surface protein Cna, B-type domain"/>
    <property type="match status" value="2"/>
</dbReference>
<dbReference type="PANTHER" id="PTHR36108">
    <property type="entry name" value="COLOSSIN-B-RELATED"/>
    <property type="match status" value="1"/>
</dbReference>
<dbReference type="PANTHER" id="PTHR36108:SF13">
    <property type="entry name" value="COLOSSIN-B-RELATED"/>
    <property type="match status" value="1"/>
</dbReference>
<keyword evidence="10" id="KW-1185">Reference proteome</keyword>